<dbReference type="InterPro" id="IPR050765">
    <property type="entry name" value="Riboflavin_Biosynth_HTPR"/>
</dbReference>
<evidence type="ECO:0000259" key="1">
    <source>
        <dbReference type="Pfam" id="PF01872"/>
    </source>
</evidence>
<accession>A0ABU1TW56</accession>
<dbReference type="RefSeq" id="WP_310255979.1">
    <property type="nucleotide sequence ID" value="NZ_JAVDWA010000001.1"/>
</dbReference>
<dbReference type="InterPro" id="IPR002734">
    <property type="entry name" value="RibDG_C"/>
</dbReference>
<dbReference type="EMBL" id="JAVDWA010000001">
    <property type="protein sequence ID" value="MDR7071409.1"/>
    <property type="molecule type" value="Genomic_DNA"/>
</dbReference>
<gene>
    <name evidence="2" type="ORF">J2X07_000384</name>
</gene>
<name>A0ABU1TW56_9BACL</name>
<dbReference type="PANTHER" id="PTHR38011">
    <property type="entry name" value="DIHYDROFOLATE REDUCTASE FAMILY PROTEIN (AFU_ORTHOLOGUE AFUA_8G06820)"/>
    <property type="match status" value="1"/>
</dbReference>
<protein>
    <submittedName>
        <fullName evidence="2">Dihydrofolate reductase</fullName>
    </submittedName>
</protein>
<dbReference type="SUPFAM" id="SSF53597">
    <property type="entry name" value="Dihydrofolate reductase-like"/>
    <property type="match status" value="1"/>
</dbReference>
<dbReference type="PANTHER" id="PTHR38011:SF11">
    <property type="entry name" value="2,5-DIAMINO-6-RIBOSYLAMINO-4(3H)-PYRIMIDINONE 5'-PHOSPHATE REDUCTASE"/>
    <property type="match status" value="1"/>
</dbReference>
<dbReference type="Gene3D" id="3.40.430.10">
    <property type="entry name" value="Dihydrofolate Reductase, subunit A"/>
    <property type="match status" value="1"/>
</dbReference>
<evidence type="ECO:0000313" key="3">
    <source>
        <dbReference type="Proteomes" id="UP001258181"/>
    </source>
</evidence>
<dbReference type="Pfam" id="PF01872">
    <property type="entry name" value="RibD_C"/>
    <property type="match status" value="1"/>
</dbReference>
<reference evidence="2 3" key="1">
    <citation type="submission" date="2023-07" db="EMBL/GenBank/DDBJ databases">
        <title>Sorghum-associated microbial communities from plants grown in Nebraska, USA.</title>
        <authorList>
            <person name="Schachtman D."/>
        </authorList>
    </citation>
    <scope>NUCLEOTIDE SEQUENCE [LARGE SCALE GENOMIC DNA]</scope>
    <source>
        <strain evidence="2 3">BE211</strain>
    </source>
</reference>
<organism evidence="2 3">
    <name type="scientific">Fictibacillus barbaricus</name>
    <dbReference type="NCBI Taxonomy" id="182136"/>
    <lineage>
        <taxon>Bacteria</taxon>
        <taxon>Bacillati</taxon>
        <taxon>Bacillota</taxon>
        <taxon>Bacilli</taxon>
        <taxon>Bacillales</taxon>
        <taxon>Fictibacillaceae</taxon>
        <taxon>Fictibacillus</taxon>
    </lineage>
</organism>
<evidence type="ECO:0000313" key="2">
    <source>
        <dbReference type="EMBL" id="MDR7071409.1"/>
    </source>
</evidence>
<proteinExistence type="predicted"/>
<feature type="domain" description="Bacterial bifunctional deaminase-reductase C-terminal" evidence="1">
    <location>
        <begin position="94"/>
        <end position="166"/>
    </location>
</feature>
<dbReference type="InterPro" id="IPR024072">
    <property type="entry name" value="DHFR-like_dom_sf"/>
</dbReference>
<comment type="caution">
    <text evidence="2">The sequence shown here is derived from an EMBL/GenBank/DDBJ whole genome shotgun (WGS) entry which is preliminary data.</text>
</comment>
<sequence>MRKVVLFIAASLDGFIARENGEIDWLIESEGGEGDNGYKEFYDGISTVIMGNSTYKHVLILSEQFPYADKEVYVFTAEPDKINPPELQYYSGSASKLIDELRTKDQPGDIWLVGGANLAETFLREKLVDELILTYIPVVIGRGIPLFNENTPETSLHLKSVKTYNQFVTLHYEFLNK</sequence>
<keyword evidence="3" id="KW-1185">Reference proteome</keyword>
<dbReference type="Proteomes" id="UP001258181">
    <property type="component" value="Unassembled WGS sequence"/>
</dbReference>